<keyword evidence="3" id="KW-1185">Reference proteome</keyword>
<dbReference type="AlphaFoldDB" id="A0A3N4RR48"/>
<evidence type="ECO:0000313" key="2">
    <source>
        <dbReference type="EMBL" id="RPE29360.1"/>
    </source>
</evidence>
<gene>
    <name evidence="2" type="ORF">EDD38_6515</name>
    <name evidence="1" type="ORF">EDD39_7696</name>
</gene>
<evidence type="ECO:0000313" key="1">
    <source>
        <dbReference type="EMBL" id="ROR33874.1"/>
    </source>
</evidence>
<dbReference type="OrthoDB" id="3873489at2"/>
<organism evidence="2 3">
    <name type="scientific">Kitasatospora cineracea</name>
    <dbReference type="NCBI Taxonomy" id="88074"/>
    <lineage>
        <taxon>Bacteria</taxon>
        <taxon>Bacillati</taxon>
        <taxon>Actinomycetota</taxon>
        <taxon>Actinomycetes</taxon>
        <taxon>Kitasatosporales</taxon>
        <taxon>Streptomycetaceae</taxon>
        <taxon>Kitasatospora</taxon>
    </lineage>
</organism>
<proteinExistence type="predicted"/>
<accession>A0A3N4RR48</accession>
<dbReference type="Proteomes" id="UP000266906">
    <property type="component" value="Unassembled WGS sequence"/>
</dbReference>
<dbReference type="RefSeq" id="WP_123564234.1">
    <property type="nucleotide sequence ID" value="NZ_JBEYIY010000105.1"/>
</dbReference>
<reference evidence="3 4" key="1">
    <citation type="submission" date="2018-11" db="EMBL/GenBank/DDBJ databases">
        <title>Sequencing the genomes of 1000 actinobacteria strains.</title>
        <authorList>
            <person name="Klenk H.-P."/>
        </authorList>
    </citation>
    <scope>NUCLEOTIDE SEQUENCE [LARGE SCALE GENOMIC DNA]</scope>
    <source>
        <strain evidence="1 4">DSM 44780</strain>
        <strain evidence="2 3">DSM 44781</strain>
    </source>
</reference>
<dbReference type="EMBL" id="RJVJ01000005">
    <property type="protein sequence ID" value="ROR33874.1"/>
    <property type="molecule type" value="Genomic_DNA"/>
</dbReference>
<protein>
    <submittedName>
        <fullName evidence="2">Uncharacterized protein</fullName>
    </submittedName>
</protein>
<name>A0A3N4RR48_9ACTN</name>
<dbReference type="EMBL" id="RKQG01000002">
    <property type="protein sequence ID" value="RPE29360.1"/>
    <property type="molecule type" value="Genomic_DNA"/>
</dbReference>
<accession>A0A8G1UCZ0</accession>
<sequence length="89" mass="10128">MDGEPDRSSERVRRISDALHKLTGRPPVVDRTRTGATRLSVRVVEQPDRTQTLAVLRVLGLGDRFGHSDNARWPHIWVEIADRPDPPRN</sequence>
<dbReference type="Proteomes" id="UP000267408">
    <property type="component" value="Unassembled WGS sequence"/>
</dbReference>
<evidence type="ECO:0000313" key="3">
    <source>
        <dbReference type="Proteomes" id="UP000266906"/>
    </source>
</evidence>
<evidence type="ECO:0000313" key="4">
    <source>
        <dbReference type="Proteomes" id="UP000267408"/>
    </source>
</evidence>
<comment type="caution">
    <text evidence="2">The sequence shown here is derived from an EMBL/GenBank/DDBJ whole genome shotgun (WGS) entry which is preliminary data.</text>
</comment>